<reference evidence="1 3" key="1">
    <citation type="submission" date="2015-12" db="EMBL/GenBank/DDBJ databases">
        <authorList>
            <person name="Andreevskaya M."/>
        </authorList>
    </citation>
    <scope>NUCLEOTIDE SEQUENCE [LARGE SCALE GENOMIC DNA]</scope>
    <source>
        <strain evidence="1 3">C122c</strain>
    </source>
</reference>
<dbReference type="OMA" id="FFACHNS"/>
<dbReference type="SUPFAM" id="SSF75169">
    <property type="entry name" value="DsrEFH-like"/>
    <property type="match status" value="1"/>
</dbReference>
<evidence type="ECO:0000313" key="2">
    <source>
        <dbReference type="EMBL" id="MBZ5962153.1"/>
    </source>
</evidence>
<organism evidence="2 4">
    <name type="scientific">Leuconostoc gasicomitatum</name>
    <dbReference type="NCBI Taxonomy" id="115778"/>
    <lineage>
        <taxon>Bacteria</taxon>
        <taxon>Bacillati</taxon>
        <taxon>Bacillota</taxon>
        <taxon>Bacilli</taxon>
        <taxon>Lactobacillales</taxon>
        <taxon>Lactobacillaceae</taxon>
        <taxon>Leuconostoc</taxon>
        <taxon>Leuconostoc gelidum group</taxon>
    </lineage>
</organism>
<dbReference type="GeneID" id="34300491"/>
<gene>
    <name evidence="1" type="ORF">C122C_0903</name>
    <name evidence="2" type="ORF">KIJ12_03095</name>
</gene>
<dbReference type="AlphaFoldDB" id="A0A9Q3SX24"/>
<sequence length="110" mass="12397">MNVIFHIDETDKWPTVLSNIKHMVDWYQKTGIQGDIELLINGEAVKQTVKTANINLNDIHAPNVNMVVCNNSLTQRHISNDDLQEVTSIVPVGVVELALKQQQGYSYIKP</sequence>
<name>A0A9Q3SX24_9LACO</name>
<proteinExistence type="predicted"/>
<dbReference type="PANTHER" id="PTHR37691:SF1">
    <property type="entry name" value="BLR3518 PROTEIN"/>
    <property type="match status" value="1"/>
</dbReference>
<dbReference type="PANTHER" id="PTHR37691">
    <property type="entry name" value="BLR3518 PROTEIN"/>
    <property type="match status" value="1"/>
</dbReference>
<evidence type="ECO:0000313" key="3">
    <source>
        <dbReference type="Proteomes" id="UP000199271"/>
    </source>
</evidence>
<dbReference type="InterPro" id="IPR003787">
    <property type="entry name" value="Sulphur_relay_DsrE/F-like"/>
</dbReference>
<evidence type="ECO:0000313" key="1">
    <source>
        <dbReference type="EMBL" id="CUW11226.1"/>
    </source>
</evidence>
<dbReference type="InterPro" id="IPR027396">
    <property type="entry name" value="DsrEFH-like"/>
</dbReference>
<evidence type="ECO:0000313" key="4">
    <source>
        <dbReference type="Proteomes" id="UP000752647"/>
    </source>
</evidence>
<dbReference type="RefSeq" id="WP_010389816.1">
    <property type="nucleotide sequence ID" value="NZ_BPKT01000007.1"/>
</dbReference>
<dbReference type="Proteomes" id="UP000199271">
    <property type="component" value="Unassembled WGS sequence"/>
</dbReference>
<accession>A0A9Q3SX24</accession>
<dbReference type="EMBL" id="JAHBFI010000007">
    <property type="protein sequence ID" value="MBZ5962153.1"/>
    <property type="molecule type" value="Genomic_DNA"/>
</dbReference>
<comment type="caution">
    <text evidence="2">The sequence shown here is derived from an EMBL/GenBank/DDBJ whole genome shotgun (WGS) entry which is preliminary data.</text>
</comment>
<reference evidence="2" key="2">
    <citation type="submission" date="2021-05" db="EMBL/GenBank/DDBJ databases">
        <title>Pangenome of Leuconostoc gelidum warrants species status for Leuconostoc gelidum subsp. gasicomitatum.</title>
        <authorList>
            <person name="Johansson P."/>
            <person name="Sade E."/>
            <person name="Hultman J."/>
            <person name="Auvinen P."/>
            <person name="Bjorkroth J."/>
        </authorList>
    </citation>
    <scope>NUCLEOTIDE SEQUENCE</scope>
    <source>
        <strain evidence="2">A.21.4</strain>
    </source>
</reference>
<dbReference type="Proteomes" id="UP000752647">
    <property type="component" value="Unassembled WGS sequence"/>
</dbReference>
<dbReference type="EMBL" id="FBSY01000007">
    <property type="protein sequence ID" value="CUW11226.1"/>
    <property type="molecule type" value="Genomic_DNA"/>
</dbReference>
<dbReference type="Pfam" id="PF02635">
    <property type="entry name" value="DsrE"/>
    <property type="match status" value="1"/>
</dbReference>
<keyword evidence="3" id="KW-1185">Reference proteome</keyword>
<protein>
    <submittedName>
        <fullName evidence="2">DsrE family protein</fullName>
    </submittedName>
</protein>
<dbReference type="Gene3D" id="3.40.1260.10">
    <property type="entry name" value="DsrEFH-like"/>
    <property type="match status" value="1"/>
</dbReference>